<evidence type="ECO:0000259" key="17">
    <source>
        <dbReference type="PROSITE" id="PS51387"/>
    </source>
</evidence>
<evidence type="ECO:0000313" key="18">
    <source>
        <dbReference type="EMBL" id="AUW96392.1"/>
    </source>
</evidence>
<dbReference type="KEGG" id="splr:C0J00_04330"/>
<dbReference type="AlphaFoldDB" id="A0A2L0D3H7"/>
<comment type="subcellular location">
    <subcellularLocation>
        <location evidence="3 16">Cytoplasm</location>
    </subcellularLocation>
</comment>
<evidence type="ECO:0000256" key="7">
    <source>
        <dbReference type="ARBA" id="ARBA00022630"/>
    </source>
</evidence>
<gene>
    <name evidence="16" type="primary">murB</name>
    <name evidence="18" type="ORF">C0J00_04330</name>
</gene>
<sequence length="299" mass="33003">MLKEMEEALSGIDIRVDEPLKNYTYTKVGGPADYLAFPRNRFELVRLVNFANKHDIPWLVLGNASNLIVRDGGIRGMVIMFDRLKTTTIDGYVMEVEAGANLKETTKVARDHSLTGFEFAAGIPGSVGGAVFMNAGAYWGEIAHVLVSAQVLTRDGQVKTLEARDLKFGYRQSALQTSGDIVISAKFALKPGDYTVIKQEMDRLNHLRELKQPLEYPSCGSVFKRPPGHFAGQLITEANLKGYRIGGVEVSEKHAGFMINVDNATAKDYEDLIAYVIDTVEQTSGITLEREVRIIGESL</sequence>
<dbReference type="GeneID" id="98393133"/>
<keyword evidence="6 16" id="KW-0132">Cell division</keyword>
<name>A0A2L0D3H7_9STRE</name>
<feature type="active site" description="Proton donor" evidence="16">
    <location>
        <position position="221"/>
    </location>
</feature>
<dbReference type="InterPro" id="IPR016167">
    <property type="entry name" value="FAD-bd_PCMH_sub1"/>
</dbReference>
<evidence type="ECO:0000256" key="6">
    <source>
        <dbReference type="ARBA" id="ARBA00022618"/>
    </source>
</evidence>
<evidence type="ECO:0000256" key="9">
    <source>
        <dbReference type="ARBA" id="ARBA00022857"/>
    </source>
</evidence>
<evidence type="ECO:0000256" key="15">
    <source>
        <dbReference type="ARBA" id="ARBA00048914"/>
    </source>
</evidence>
<evidence type="ECO:0000256" key="10">
    <source>
        <dbReference type="ARBA" id="ARBA00022960"/>
    </source>
</evidence>
<dbReference type="Proteomes" id="UP000238956">
    <property type="component" value="Chromosome"/>
</dbReference>
<dbReference type="UniPathway" id="UPA00219"/>
<comment type="pathway">
    <text evidence="4 16">Cell wall biogenesis; peptidoglycan biosynthesis.</text>
</comment>
<protein>
    <recommendedName>
        <fullName evidence="16">UDP-N-acetylenolpyruvoylglucosamine reductase</fullName>
        <ecNumber evidence="16">1.3.1.98</ecNumber>
    </recommendedName>
    <alternativeName>
        <fullName evidence="16">UDP-N-acetylmuramate dehydrogenase</fullName>
    </alternativeName>
</protein>
<keyword evidence="12 16" id="KW-0560">Oxidoreductase</keyword>
<keyword evidence="13 16" id="KW-0131">Cell cycle</keyword>
<dbReference type="InterPro" id="IPR006094">
    <property type="entry name" value="Oxid_FAD_bind_N"/>
</dbReference>
<dbReference type="InterPro" id="IPR011601">
    <property type="entry name" value="MurB_C"/>
</dbReference>
<feature type="active site" evidence="16">
    <location>
        <position position="291"/>
    </location>
</feature>
<dbReference type="GO" id="GO:0051301">
    <property type="term" value="P:cell division"/>
    <property type="evidence" value="ECO:0007669"/>
    <property type="project" value="UniProtKB-KW"/>
</dbReference>
<dbReference type="InterPro" id="IPR036318">
    <property type="entry name" value="FAD-bd_PCMH-like_sf"/>
</dbReference>
<evidence type="ECO:0000313" key="19">
    <source>
        <dbReference type="Proteomes" id="UP000238956"/>
    </source>
</evidence>
<feature type="domain" description="FAD-binding PCMH-type" evidence="17">
    <location>
        <begin position="27"/>
        <end position="245"/>
    </location>
</feature>
<dbReference type="OrthoDB" id="9804753at2"/>
<dbReference type="Gene3D" id="3.30.43.10">
    <property type="entry name" value="Uridine Diphospho-n-acetylenolpyruvylglucosamine Reductase, domain 2"/>
    <property type="match status" value="1"/>
</dbReference>
<dbReference type="InterPro" id="IPR016169">
    <property type="entry name" value="FAD-bd_PCMH_sub2"/>
</dbReference>
<dbReference type="PANTHER" id="PTHR21071:SF4">
    <property type="entry name" value="UDP-N-ACETYLENOLPYRUVOYLGLUCOSAMINE REDUCTASE"/>
    <property type="match status" value="1"/>
</dbReference>
<keyword evidence="5 16" id="KW-0963">Cytoplasm</keyword>
<dbReference type="RefSeq" id="WP_104967720.1">
    <property type="nucleotide sequence ID" value="NZ_CP025536.1"/>
</dbReference>
<dbReference type="Gene3D" id="3.30.465.10">
    <property type="match status" value="1"/>
</dbReference>
<keyword evidence="11 16" id="KW-0573">Peptidoglycan synthesis</keyword>
<dbReference type="SUPFAM" id="SSF56176">
    <property type="entry name" value="FAD-binding/transporter-associated domain-like"/>
    <property type="match status" value="1"/>
</dbReference>
<organism evidence="18 19">
    <name type="scientific">Streptococcus pluranimalium</name>
    <dbReference type="NCBI Taxonomy" id="82348"/>
    <lineage>
        <taxon>Bacteria</taxon>
        <taxon>Bacillati</taxon>
        <taxon>Bacillota</taxon>
        <taxon>Bacilli</taxon>
        <taxon>Lactobacillales</taxon>
        <taxon>Streptococcaceae</taxon>
        <taxon>Streptococcus</taxon>
    </lineage>
</organism>
<dbReference type="GO" id="GO:0071555">
    <property type="term" value="P:cell wall organization"/>
    <property type="evidence" value="ECO:0007669"/>
    <property type="project" value="UniProtKB-KW"/>
</dbReference>
<dbReference type="PANTHER" id="PTHR21071">
    <property type="entry name" value="UDP-N-ACETYLENOLPYRUVOYLGLUCOSAMINE REDUCTASE"/>
    <property type="match status" value="1"/>
</dbReference>
<dbReference type="EMBL" id="CP025536">
    <property type="protein sequence ID" value="AUW96392.1"/>
    <property type="molecule type" value="Genomic_DNA"/>
</dbReference>
<keyword evidence="9 16" id="KW-0521">NADP</keyword>
<comment type="function">
    <text evidence="2 16">Cell wall formation.</text>
</comment>
<evidence type="ECO:0000256" key="5">
    <source>
        <dbReference type="ARBA" id="ARBA00022490"/>
    </source>
</evidence>
<evidence type="ECO:0000256" key="4">
    <source>
        <dbReference type="ARBA" id="ARBA00004752"/>
    </source>
</evidence>
<evidence type="ECO:0000256" key="11">
    <source>
        <dbReference type="ARBA" id="ARBA00022984"/>
    </source>
</evidence>
<reference evidence="18 19" key="1">
    <citation type="submission" date="2017-12" db="EMBL/GenBank/DDBJ databases">
        <authorList>
            <person name="Hurst M.R.H."/>
        </authorList>
    </citation>
    <scope>NUCLEOTIDE SEQUENCE [LARGE SCALE GENOMIC DNA]</scope>
    <source>
        <strain evidence="18 19">TH11417</strain>
    </source>
</reference>
<reference evidence="18 19" key="2">
    <citation type="submission" date="2018-02" db="EMBL/GenBank/DDBJ databases">
        <title>Whole genome sequencing analysis of Streptococcus pluranimalium isolated from cattle infected mastitis in China.</title>
        <authorList>
            <person name="Zhang J.-R."/>
            <person name="Hu G.-Z."/>
        </authorList>
    </citation>
    <scope>NUCLEOTIDE SEQUENCE [LARGE SCALE GENOMIC DNA]</scope>
    <source>
        <strain evidence="18 19">TH11417</strain>
    </source>
</reference>
<accession>A0A2L0D3H7</accession>
<evidence type="ECO:0000256" key="1">
    <source>
        <dbReference type="ARBA" id="ARBA00001974"/>
    </source>
</evidence>
<dbReference type="InterPro" id="IPR016166">
    <property type="entry name" value="FAD-bd_PCMH"/>
</dbReference>
<evidence type="ECO:0000256" key="3">
    <source>
        <dbReference type="ARBA" id="ARBA00004496"/>
    </source>
</evidence>
<dbReference type="GO" id="GO:0071949">
    <property type="term" value="F:FAD binding"/>
    <property type="evidence" value="ECO:0007669"/>
    <property type="project" value="InterPro"/>
</dbReference>
<evidence type="ECO:0000256" key="2">
    <source>
        <dbReference type="ARBA" id="ARBA00003921"/>
    </source>
</evidence>
<dbReference type="Pfam" id="PF01565">
    <property type="entry name" value="FAD_binding_4"/>
    <property type="match status" value="1"/>
</dbReference>
<evidence type="ECO:0000256" key="13">
    <source>
        <dbReference type="ARBA" id="ARBA00023306"/>
    </source>
</evidence>
<dbReference type="Gene3D" id="3.90.78.10">
    <property type="entry name" value="UDP-N-acetylenolpyruvoylglucosamine reductase, C-terminal domain"/>
    <property type="match status" value="1"/>
</dbReference>
<evidence type="ECO:0000256" key="14">
    <source>
        <dbReference type="ARBA" id="ARBA00023316"/>
    </source>
</evidence>
<dbReference type="PROSITE" id="PS51387">
    <property type="entry name" value="FAD_PCMH"/>
    <property type="match status" value="1"/>
</dbReference>
<proteinExistence type="inferred from homology"/>
<comment type="similarity">
    <text evidence="16">Belongs to the MurB family.</text>
</comment>
<dbReference type="NCBIfam" id="NF010480">
    <property type="entry name" value="PRK13905.1"/>
    <property type="match status" value="1"/>
</dbReference>
<dbReference type="InterPro" id="IPR036635">
    <property type="entry name" value="MurB_C_sf"/>
</dbReference>
<evidence type="ECO:0000256" key="16">
    <source>
        <dbReference type="HAMAP-Rule" id="MF_00037"/>
    </source>
</evidence>
<keyword evidence="8 16" id="KW-0274">FAD</keyword>
<dbReference type="Pfam" id="PF02873">
    <property type="entry name" value="MurB_C"/>
    <property type="match status" value="1"/>
</dbReference>
<comment type="catalytic activity">
    <reaction evidence="15 16">
        <text>UDP-N-acetyl-alpha-D-muramate + NADP(+) = UDP-N-acetyl-3-O-(1-carboxyvinyl)-alpha-D-glucosamine + NADPH + H(+)</text>
        <dbReference type="Rhea" id="RHEA:12248"/>
        <dbReference type="ChEBI" id="CHEBI:15378"/>
        <dbReference type="ChEBI" id="CHEBI:57783"/>
        <dbReference type="ChEBI" id="CHEBI:58349"/>
        <dbReference type="ChEBI" id="CHEBI:68483"/>
        <dbReference type="ChEBI" id="CHEBI:70757"/>
        <dbReference type="EC" id="1.3.1.98"/>
    </reaction>
</comment>
<feature type="active site" evidence="16">
    <location>
        <position position="171"/>
    </location>
</feature>
<comment type="cofactor">
    <cofactor evidence="1 16">
        <name>FAD</name>
        <dbReference type="ChEBI" id="CHEBI:57692"/>
    </cofactor>
</comment>
<dbReference type="InterPro" id="IPR003170">
    <property type="entry name" value="MurB"/>
</dbReference>
<dbReference type="GO" id="GO:0005829">
    <property type="term" value="C:cytosol"/>
    <property type="evidence" value="ECO:0007669"/>
    <property type="project" value="TreeGrafter"/>
</dbReference>
<dbReference type="SUPFAM" id="SSF56194">
    <property type="entry name" value="Uridine diphospho-N-Acetylenolpyruvylglucosamine reductase, MurB, C-terminal domain"/>
    <property type="match status" value="1"/>
</dbReference>
<dbReference type="NCBIfam" id="TIGR00179">
    <property type="entry name" value="murB"/>
    <property type="match status" value="1"/>
</dbReference>
<dbReference type="EC" id="1.3.1.98" evidence="16"/>
<keyword evidence="7 16" id="KW-0285">Flavoprotein</keyword>
<dbReference type="HAMAP" id="MF_00037">
    <property type="entry name" value="MurB"/>
    <property type="match status" value="1"/>
</dbReference>
<dbReference type="GO" id="GO:0008360">
    <property type="term" value="P:regulation of cell shape"/>
    <property type="evidence" value="ECO:0007669"/>
    <property type="project" value="UniProtKB-KW"/>
</dbReference>
<keyword evidence="14 16" id="KW-0961">Cell wall biogenesis/degradation</keyword>
<keyword evidence="19" id="KW-1185">Reference proteome</keyword>
<dbReference type="GO" id="GO:0009252">
    <property type="term" value="P:peptidoglycan biosynthetic process"/>
    <property type="evidence" value="ECO:0007669"/>
    <property type="project" value="UniProtKB-UniRule"/>
</dbReference>
<evidence type="ECO:0000256" key="12">
    <source>
        <dbReference type="ARBA" id="ARBA00023002"/>
    </source>
</evidence>
<evidence type="ECO:0000256" key="8">
    <source>
        <dbReference type="ARBA" id="ARBA00022827"/>
    </source>
</evidence>
<dbReference type="GO" id="GO:0008762">
    <property type="term" value="F:UDP-N-acetylmuramate dehydrogenase activity"/>
    <property type="evidence" value="ECO:0007669"/>
    <property type="project" value="UniProtKB-UniRule"/>
</dbReference>
<keyword evidence="10 16" id="KW-0133">Cell shape</keyword>